<feature type="region of interest" description="Disordered" evidence="4">
    <location>
        <begin position="29"/>
        <end position="48"/>
    </location>
</feature>
<feature type="signal peptide" evidence="5">
    <location>
        <begin position="1"/>
        <end position="22"/>
    </location>
</feature>
<organism evidence="6 7">
    <name type="scientific">Luteimicrobium album</name>
    <dbReference type="NCBI Taxonomy" id="1054550"/>
    <lineage>
        <taxon>Bacteria</taxon>
        <taxon>Bacillati</taxon>
        <taxon>Actinomycetota</taxon>
        <taxon>Actinomycetes</taxon>
        <taxon>Micrococcales</taxon>
        <taxon>Luteimicrobium</taxon>
    </lineage>
</organism>
<name>A0ABQ6HYR0_9MICO</name>
<evidence type="ECO:0000256" key="4">
    <source>
        <dbReference type="SAM" id="MobiDB-lite"/>
    </source>
</evidence>
<keyword evidence="2" id="KW-0813">Transport</keyword>
<feature type="compositionally biased region" description="Low complexity" evidence="4">
    <location>
        <begin position="30"/>
        <end position="48"/>
    </location>
</feature>
<comment type="similarity">
    <text evidence="1">Belongs to the bacterial solute-binding protein 1 family.</text>
</comment>
<dbReference type="Gene3D" id="3.40.190.10">
    <property type="entry name" value="Periplasmic binding protein-like II"/>
    <property type="match status" value="2"/>
</dbReference>
<gene>
    <name evidence="6" type="ORF">GCM10025864_13600</name>
</gene>
<evidence type="ECO:0000256" key="3">
    <source>
        <dbReference type="ARBA" id="ARBA00022729"/>
    </source>
</evidence>
<dbReference type="PANTHER" id="PTHR30061:SF50">
    <property type="entry name" value="MALTOSE_MALTODEXTRIN-BINDING PERIPLASMIC PROTEIN"/>
    <property type="match status" value="1"/>
</dbReference>
<evidence type="ECO:0000313" key="6">
    <source>
        <dbReference type="EMBL" id="GMA23601.1"/>
    </source>
</evidence>
<accession>A0ABQ6HYR0</accession>
<comment type="caution">
    <text evidence="6">The sequence shown here is derived from an EMBL/GenBank/DDBJ whole genome shotgun (WGS) entry which is preliminary data.</text>
</comment>
<dbReference type="PROSITE" id="PS51257">
    <property type="entry name" value="PROKAR_LIPOPROTEIN"/>
    <property type="match status" value="1"/>
</dbReference>
<evidence type="ECO:0000256" key="2">
    <source>
        <dbReference type="ARBA" id="ARBA00022448"/>
    </source>
</evidence>
<reference evidence="7" key="1">
    <citation type="journal article" date="2019" name="Int. J. Syst. Evol. Microbiol.">
        <title>The Global Catalogue of Microorganisms (GCM) 10K type strain sequencing project: providing services to taxonomists for standard genome sequencing and annotation.</title>
        <authorList>
            <consortium name="The Broad Institute Genomics Platform"/>
            <consortium name="The Broad Institute Genome Sequencing Center for Infectious Disease"/>
            <person name="Wu L."/>
            <person name="Ma J."/>
        </authorList>
    </citation>
    <scope>NUCLEOTIDE SEQUENCE [LARGE SCALE GENOMIC DNA]</scope>
    <source>
        <strain evidence="7">NBRC 106348</strain>
    </source>
</reference>
<evidence type="ECO:0000256" key="5">
    <source>
        <dbReference type="SAM" id="SignalP"/>
    </source>
</evidence>
<keyword evidence="3 5" id="KW-0732">Signal</keyword>
<dbReference type="InterPro" id="IPR006059">
    <property type="entry name" value="SBP"/>
</dbReference>
<sequence>MRRGTTSTGLTALALVAALALAACGRSDDPTAGADADTTTTVGDGPATGNLTIWAEGAEGDALKDFAVGFTKENPDVKIDVTSIPWASAHDKFVTAVAAGNTPDLAMVGTTWMADFKDAFAPVPSDVETGDLFSGALDADGLALPWYVDTRVLFYRTDLAKKAGWDSAPTTWDELEQLASDYQTKAGTKFGMRMPSGGDGSFRDSLWLPWSNGASLTNSDNTAWTLDSAPMVEAYDYLASFFTKKISDPDADISTGAAEADFVSGRTPMFVGSPASVSTIASVGGDGFDSKYATAVLPAAESSTSFLGGSNLAVFKKSGNQSSAWKFIEWMLEPAQQVAWYKATGDLPASQKAWDDATLSSDAKLAVFGKQLESAEAPPTSTSWKEVSVAAEGAVEKIARGKQTAAEALKALQSQAGSIGVG</sequence>
<proteinExistence type="inferred from homology"/>
<dbReference type="PANTHER" id="PTHR30061">
    <property type="entry name" value="MALTOSE-BINDING PERIPLASMIC PROTEIN"/>
    <property type="match status" value="1"/>
</dbReference>
<dbReference type="SUPFAM" id="SSF53850">
    <property type="entry name" value="Periplasmic binding protein-like II"/>
    <property type="match status" value="1"/>
</dbReference>
<dbReference type="RefSeq" id="WP_284292578.1">
    <property type="nucleotide sequence ID" value="NZ_BSUK01000001.1"/>
</dbReference>
<dbReference type="Pfam" id="PF01547">
    <property type="entry name" value="SBP_bac_1"/>
    <property type="match status" value="1"/>
</dbReference>
<dbReference type="Proteomes" id="UP001157091">
    <property type="component" value="Unassembled WGS sequence"/>
</dbReference>
<protein>
    <submittedName>
        <fullName evidence="6">Sugar ABC transporter substrate-binding protein</fullName>
    </submittedName>
</protein>
<evidence type="ECO:0000313" key="7">
    <source>
        <dbReference type="Proteomes" id="UP001157091"/>
    </source>
</evidence>
<keyword evidence="7" id="KW-1185">Reference proteome</keyword>
<feature type="chain" id="PRO_5045748789" evidence="5">
    <location>
        <begin position="23"/>
        <end position="422"/>
    </location>
</feature>
<evidence type="ECO:0000256" key="1">
    <source>
        <dbReference type="ARBA" id="ARBA00008520"/>
    </source>
</evidence>
<dbReference type="EMBL" id="BSUK01000001">
    <property type="protein sequence ID" value="GMA23601.1"/>
    <property type="molecule type" value="Genomic_DNA"/>
</dbReference>